<dbReference type="PANTHER" id="PTHR42734">
    <property type="entry name" value="METAL TRANSPORT SYSTEM ATP-BINDING PROTEIN TM_0124-RELATED"/>
    <property type="match status" value="1"/>
</dbReference>
<organism evidence="5 6">
    <name type="scientific">Marinospirillum alkaliphilum DSM 21637</name>
    <dbReference type="NCBI Taxonomy" id="1122209"/>
    <lineage>
        <taxon>Bacteria</taxon>
        <taxon>Pseudomonadati</taxon>
        <taxon>Pseudomonadota</taxon>
        <taxon>Gammaproteobacteria</taxon>
        <taxon>Oceanospirillales</taxon>
        <taxon>Oceanospirillaceae</taxon>
        <taxon>Marinospirillum</taxon>
    </lineage>
</organism>
<dbReference type="GO" id="GO:0005524">
    <property type="term" value="F:ATP binding"/>
    <property type="evidence" value="ECO:0007669"/>
    <property type="project" value="UniProtKB-KW"/>
</dbReference>
<keyword evidence="6" id="KW-1185">Reference proteome</keyword>
<evidence type="ECO:0000256" key="1">
    <source>
        <dbReference type="ARBA" id="ARBA00022448"/>
    </source>
</evidence>
<dbReference type="InterPro" id="IPR003593">
    <property type="entry name" value="AAA+_ATPase"/>
</dbReference>
<dbReference type="SUPFAM" id="SSF52540">
    <property type="entry name" value="P-loop containing nucleoside triphosphate hydrolases"/>
    <property type="match status" value="1"/>
</dbReference>
<protein>
    <submittedName>
        <fullName evidence="5">Zinc transport system ATP-binding protein</fullName>
    </submittedName>
</protein>
<keyword evidence="3 5" id="KW-0067">ATP-binding</keyword>
<feature type="domain" description="ABC transporter" evidence="4">
    <location>
        <begin position="5"/>
        <end position="213"/>
    </location>
</feature>
<sequence>MGPDIEMDQLSLQLNGVTILPPITARLKAGQLHVITGPNGAGKSSLMKALLGLLPHSGDIRRHWPGKPGKVAYVPQQTAFEPSLPVTVQEFLLSSLNRRAFFGRRRKQDLQRVAELLQQVGMEGKEHLRLGQLSGGERQRLLFAQALEQQALFWCLDEPMTGLDQQAQEIITAAIQQLRQQGATLLVIQHDPAWTEQHADCIWKVEDGLRRSA</sequence>
<dbReference type="InterPro" id="IPR003439">
    <property type="entry name" value="ABC_transporter-like_ATP-bd"/>
</dbReference>
<dbReference type="STRING" id="1122209.SAMN02745752_00647"/>
<dbReference type="PANTHER" id="PTHR42734:SF7">
    <property type="entry name" value="ATP-BINDING COMPONENT OF ABC TRANSPORTER-RELATED"/>
    <property type="match status" value="1"/>
</dbReference>
<evidence type="ECO:0000256" key="3">
    <source>
        <dbReference type="ARBA" id="ARBA00022840"/>
    </source>
</evidence>
<keyword evidence="2" id="KW-0547">Nucleotide-binding</keyword>
<dbReference type="InterPro" id="IPR017871">
    <property type="entry name" value="ABC_transporter-like_CS"/>
</dbReference>
<dbReference type="AlphaFoldDB" id="A0A1K1UWS8"/>
<dbReference type="Gene3D" id="3.40.50.300">
    <property type="entry name" value="P-loop containing nucleotide triphosphate hydrolases"/>
    <property type="match status" value="1"/>
</dbReference>
<dbReference type="Pfam" id="PF00005">
    <property type="entry name" value="ABC_tran"/>
    <property type="match status" value="1"/>
</dbReference>
<evidence type="ECO:0000313" key="6">
    <source>
        <dbReference type="Proteomes" id="UP000182350"/>
    </source>
</evidence>
<dbReference type="Proteomes" id="UP000182350">
    <property type="component" value="Unassembled WGS sequence"/>
</dbReference>
<dbReference type="RefSeq" id="WP_072324911.1">
    <property type="nucleotide sequence ID" value="NZ_FPJW01000002.1"/>
</dbReference>
<dbReference type="InterPro" id="IPR050153">
    <property type="entry name" value="Metal_Ion_Import_ABC"/>
</dbReference>
<evidence type="ECO:0000313" key="5">
    <source>
        <dbReference type="EMBL" id="SFX17294.1"/>
    </source>
</evidence>
<dbReference type="SMART" id="SM00382">
    <property type="entry name" value="AAA"/>
    <property type="match status" value="1"/>
</dbReference>
<name>A0A1K1UWS8_9GAMM</name>
<dbReference type="GO" id="GO:0016887">
    <property type="term" value="F:ATP hydrolysis activity"/>
    <property type="evidence" value="ECO:0007669"/>
    <property type="project" value="InterPro"/>
</dbReference>
<gene>
    <name evidence="5" type="ORF">SAMN02745752_00647</name>
</gene>
<evidence type="ECO:0000256" key="2">
    <source>
        <dbReference type="ARBA" id="ARBA00022741"/>
    </source>
</evidence>
<dbReference type="InterPro" id="IPR027417">
    <property type="entry name" value="P-loop_NTPase"/>
</dbReference>
<keyword evidence="1" id="KW-0813">Transport</keyword>
<accession>A0A1K1UWS8</accession>
<dbReference type="PROSITE" id="PS00211">
    <property type="entry name" value="ABC_TRANSPORTER_1"/>
    <property type="match status" value="1"/>
</dbReference>
<proteinExistence type="predicted"/>
<dbReference type="PROSITE" id="PS50893">
    <property type="entry name" value="ABC_TRANSPORTER_2"/>
    <property type="match status" value="1"/>
</dbReference>
<dbReference type="EMBL" id="FPJW01000002">
    <property type="protein sequence ID" value="SFX17294.1"/>
    <property type="molecule type" value="Genomic_DNA"/>
</dbReference>
<reference evidence="5 6" key="1">
    <citation type="submission" date="2016-11" db="EMBL/GenBank/DDBJ databases">
        <authorList>
            <person name="Jaros S."/>
            <person name="Januszkiewicz K."/>
            <person name="Wedrychowicz H."/>
        </authorList>
    </citation>
    <scope>NUCLEOTIDE SEQUENCE [LARGE SCALE GENOMIC DNA]</scope>
    <source>
        <strain evidence="5 6">DSM 21637</strain>
    </source>
</reference>
<evidence type="ECO:0000259" key="4">
    <source>
        <dbReference type="PROSITE" id="PS50893"/>
    </source>
</evidence>
<dbReference type="OrthoDB" id="9780942at2"/>